<name>A0AAN8JYI3_PATCE</name>
<dbReference type="InterPro" id="IPR005442">
    <property type="entry name" value="GST_omega"/>
</dbReference>
<dbReference type="FunFam" id="1.20.1050.10:FF:000009">
    <property type="entry name" value="Glutathione S-transferase omega-1"/>
    <property type="match status" value="1"/>
</dbReference>
<feature type="domain" description="GST C-terminal" evidence="4">
    <location>
        <begin position="186"/>
        <end position="302"/>
    </location>
</feature>
<dbReference type="GO" id="GO:0045174">
    <property type="term" value="F:glutathione dehydrogenase (ascorbate) activity"/>
    <property type="evidence" value="ECO:0007669"/>
    <property type="project" value="UniProtKB-ARBA"/>
</dbReference>
<dbReference type="SFLD" id="SFLDG00358">
    <property type="entry name" value="Main_(cytGST)"/>
    <property type="match status" value="1"/>
</dbReference>
<dbReference type="SFLD" id="SFLDS00019">
    <property type="entry name" value="Glutathione_Transferase_(cytos"/>
    <property type="match status" value="1"/>
</dbReference>
<evidence type="ECO:0000259" key="3">
    <source>
        <dbReference type="PROSITE" id="PS50404"/>
    </source>
</evidence>
<dbReference type="GO" id="GO:0005737">
    <property type="term" value="C:cytoplasm"/>
    <property type="evidence" value="ECO:0007669"/>
    <property type="project" value="InterPro"/>
</dbReference>
<dbReference type="InterPro" id="IPR040079">
    <property type="entry name" value="Glutathione_S-Trfase"/>
</dbReference>
<gene>
    <name evidence="5" type="ORF">SNE40_007742</name>
</gene>
<dbReference type="SUPFAM" id="SSF47616">
    <property type="entry name" value="GST C-terminal domain-like"/>
    <property type="match status" value="1"/>
</dbReference>
<reference evidence="5 6" key="1">
    <citation type="submission" date="2024-01" db="EMBL/GenBank/DDBJ databases">
        <title>The genome of the rayed Mediterranean limpet Patella caerulea (Linnaeus, 1758).</title>
        <authorList>
            <person name="Anh-Thu Weber A."/>
            <person name="Halstead-Nussloch G."/>
        </authorList>
    </citation>
    <scope>NUCLEOTIDE SEQUENCE [LARGE SCALE GENOMIC DNA]</scope>
    <source>
        <strain evidence="5">AATW-2023a</strain>
        <tissue evidence="5">Whole specimen</tissue>
    </source>
</reference>
<dbReference type="PROSITE" id="PS50404">
    <property type="entry name" value="GST_NTER"/>
    <property type="match status" value="1"/>
</dbReference>
<proteinExistence type="inferred from homology"/>
<dbReference type="PANTHER" id="PTHR43968:SF6">
    <property type="entry name" value="GLUTATHIONE S-TRANSFERASE OMEGA"/>
    <property type="match status" value="1"/>
</dbReference>
<evidence type="ECO:0000256" key="1">
    <source>
        <dbReference type="ARBA" id="ARBA00011067"/>
    </source>
</evidence>
<evidence type="ECO:0000259" key="4">
    <source>
        <dbReference type="PROSITE" id="PS50405"/>
    </source>
</evidence>
<dbReference type="EMBL" id="JAZGQO010000006">
    <property type="protein sequence ID" value="KAK6185530.1"/>
    <property type="molecule type" value="Genomic_DNA"/>
</dbReference>
<evidence type="ECO:0000313" key="5">
    <source>
        <dbReference type="EMBL" id="KAK6185530.1"/>
    </source>
</evidence>
<dbReference type="AlphaFoldDB" id="A0AAN8JYI3"/>
<accession>A0AAN8JYI3</accession>
<dbReference type="InterPro" id="IPR036282">
    <property type="entry name" value="Glutathione-S-Trfase_C_sf"/>
</dbReference>
<dbReference type="SUPFAM" id="SSF52833">
    <property type="entry name" value="Thioredoxin-like"/>
    <property type="match status" value="1"/>
</dbReference>
<dbReference type="PANTHER" id="PTHR43968">
    <property type="match status" value="1"/>
</dbReference>
<organism evidence="5 6">
    <name type="scientific">Patella caerulea</name>
    <name type="common">Rayed Mediterranean limpet</name>
    <dbReference type="NCBI Taxonomy" id="87958"/>
    <lineage>
        <taxon>Eukaryota</taxon>
        <taxon>Metazoa</taxon>
        <taxon>Spiralia</taxon>
        <taxon>Lophotrochozoa</taxon>
        <taxon>Mollusca</taxon>
        <taxon>Gastropoda</taxon>
        <taxon>Patellogastropoda</taxon>
        <taxon>Patelloidea</taxon>
        <taxon>Patellidae</taxon>
        <taxon>Patella</taxon>
    </lineage>
</organism>
<dbReference type="Pfam" id="PF13410">
    <property type="entry name" value="GST_C_2"/>
    <property type="match status" value="1"/>
</dbReference>
<dbReference type="InterPro" id="IPR010987">
    <property type="entry name" value="Glutathione-S-Trfase_C-like"/>
</dbReference>
<sequence length="317" mass="37009">MVNEYSTTKLVTLLCFHIDKVFDIKYYVAGLLYIVNNKLMLSGYSRYGSKVNKLYRLVDSNIGRICFGDISEGQFMFKQVFNLVKMSQKSYVAGSAYPPLENGVLRIYSMRFCPYAQRTRLVLQHKNIPHENVNVHLLKKPEWFLERNPFGLVPTLEINDKVIYESNICSQYLDDVYPGDKLTPSDPYQKARDQMLIDTFGKVIGHYYKVARHGEDLEDLKKSLKRYDEELAKRGKYFGGNDKPCLVDFALWPWFERFPLLEENGLKLTEAEFPNLLVWIKTMYQLPAVKATMFDKESHKRFVISYRAGNPDYDFGL</sequence>
<dbReference type="GO" id="GO:0006749">
    <property type="term" value="P:glutathione metabolic process"/>
    <property type="evidence" value="ECO:0007669"/>
    <property type="project" value="TreeGrafter"/>
</dbReference>
<dbReference type="InterPro" id="IPR050983">
    <property type="entry name" value="GST_Omega/HSP26"/>
</dbReference>
<evidence type="ECO:0000313" key="6">
    <source>
        <dbReference type="Proteomes" id="UP001347796"/>
    </source>
</evidence>
<dbReference type="InterPro" id="IPR036249">
    <property type="entry name" value="Thioredoxin-like_sf"/>
</dbReference>
<dbReference type="InterPro" id="IPR004045">
    <property type="entry name" value="Glutathione_S-Trfase_N"/>
</dbReference>
<keyword evidence="2" id="KW-0560">Oxidoreductase</keyword>
<dbReference type="Gene3D" id="3.40.30.10">
    <property type="entry name" value="Glutaredoxin"/>
    <property type="match status" value="1"/>
</dbReference>
<keyword evidence="6" id="KW-1185">Reference proteome</keyword>
<dbReference type="GO" id="GO:0004364">
    <property type="term" value="F:glutathione transferase activity"/>
    <property type="evidence" value="ECO:0007669"/>
    <property type="project" value="InterPro"/>
</dbReference>
<dbReference type="Proteomes" id="UP001347796">
    <property type="component" value="Unassembled WGS sequence"/>
</dbReference>
<dbReference type="Pfam" id="PF13417">
    <property type="entry name" value="GST_N_3"/>
    <property type="match status" value="1"/>
</dbReference>
<dbReference type="PROSITE" id="PS50405">
    <property type="entry name" value="GST_CTER"/>
    <property type="match status" value="1"/>
</dbReference>
<dbReference type="Gene3D" id="1.20.1050.10">
    <property type="match status" value="1"/>
</dbReference>
<dbReference type="FunFam" id="3.40.30.10:FF:000123">
    <property type="entry name" value="Glutathione transferase o1"/>
    <property type="match status" value="1"/>
</dbReference>
<protein>
    <submittedName>
        <fullName evidence="5">Uncharacterized protein</fullName>
    </submittedName>
</protein>
<evidence type="ECO:0000256" key="2">
    <source>
        <dbReference type="ARBA" id="ARBA00023002"/>
    </source>
</evidence>
<feature type="domain" description="GST N-terminal" evidence="3">
    <location>
        <begin position="103"/>
        <end position="181"/>
    </location>
</feature>
<dbReference type="PRINTS" id="PR01625">
    <property type="entry name" value="GSTRNSFRASEO"/>
</dbReference>
<comment type="caution">
    <text evidence="5">The sequence shown here is derived from an EMBL/GenBank/DDBJ whole genome shotgun (WGS) entry which is preliminary data.</text>
</comment>
<comment type="similarity">
    <text evidence="1">Belongs to the GST superfamily. Omega family.</text>
</comment>